<accession>A0A139HUH0</accession>
<evidence type="ECO:0008006" key="3">
    <source>
        <dbReference type="Google" id="ProtNLM"/>
    </source>
</evidence>
<keyword evidence="2" id="KW-1185">Reference proteome</keyword>
<evidence type="ECO:0000313" key="1">
    <source>
        <dbReference type="EMBL" id="KXT05992.1"/>
    </source>
</evidence>
<organism evidence="1 2">
    <name type="scientific">Pseudocercospora eumusae</name>
    <dbReference type="NCBI Taxonomy" id="321146"/>
    <lineage>
        <taxon>Eukaryota</taxon>
        <taxon>Fungi</taxon>
        <taxon>Dikarya</taxon>
        <taxon>Ascomycota</taxon>
        <taxon>Pezizomycotina</taxon>
        <taxon>Dothideomycetes</taxon>
        <taxon>Dothideomycetidae</taxon>
        <taxon>Mycosphaerellales</taxon>
        <taxon>Mycosphaerellaceae</taxon>
        <taxon>Pseudocercospora</taxon>
    </lineage>
</organism>
<gene>
    <name evidence="1" type="ORF">AC578_365</name>
</gene>
<dbReference type="AlphaFoldDB" id="A0A139HUH0"/>
<dbReference type="Proteomes" id="UP000070133">
    <property type="component" value="Unassembled WGS sequence"/>
</dbReference>
<evidence type="ECO:0000313" key="2">
    <source>
        <dbReference type="Proteomes" id="UP000070133"/>
    </source>
</evidence>
<proteinExistence type="predicted"/>
<sequence>MEVPTTAPHTIYGASKLSVNYIKILHRHVNLPIHIEDISSPIPKTESQCLELRSNNQFNSPLLRLPRELRDLILGFVADDCPPPLDPRRSQLPSLLSVSSQIRDEFAQIFYSRKLIMAGGAPSPSYEKRFFEGFCAGHKKL</sequence>
<reference evidence="1 2" key="1">
    <citation type="submission" date="2015-07" db="EMBL/GenBank/DDBJ databases">
        <title>Comparative genomics of the Sigatoka disease complex on banana suggests a link between parallel evolutionary changes in Pseudocercospora fijiensis and Pseudocercospora eumusae and increased virulence on the banana host.</title>
        <authorList>
            <person name="Chang T.-C."/>
            <person name="Salvucci A."/>
            <person name="Crous P.W."/>
            <person name="Stergiopoulos I."/>
        </authorList>
    </citation>
    <scope>NUCLEOTIDE SEQUENCE [LARGE SCALE GENOMIC DNA]</scope>
    <source>
        <strain evidence="1 2">CBS 114824</strain>
    </source>
</reference>
<dbReference type="EMBL" id="LFZN01000009">
    <property type="protein sequence ID" value="KXT05992.1"/>
    <property type="molecule type" value="Genomic_DNA"/>
</dbReference>
<comment type="caution">
    <text evidence="1">The sequence shown here is derived from an EMBL/GenBank/DDBJ whole genome shotgun (WGS) entry which is preliminary data.</text>
</comment>
<name>A0A139HUH0_9PEZI</name>
<dbReference type="OrthoDB" id="5413827at2759"/>
<protein>
    <recommendedName>
        <fullName evidence="3">F-box domain-containing protein</fullName>
    </recommendedName>
</protein>